<accession>A0A5N6WJG7</accession>
<dbReference type="AlphaFoldDB" id="A0A5N6WJG7"/>
<feature type="transmembrane region" description="Helical" evidence="1">
    <location>
        <begin position="44"/>
        <end position="67"/>
    </location>
</feature>
<keyword evidence="1" id="KW-0472">Membrane</keyword>
<evidence type="ECO:0000313" key="3">
    <source>
        <dbReference type="Proteomes" id="UP000325945"/>
    </source>
</evidence>
<sequence length="125" mass="14305">MDKTIDRPRSSVSTSAMGCDRISPNALVPDHAHERVYMLFQRCYSSWALIISPSTLLSFLLLSYVCFRCMSLTRLHRYPVGLMFSGAIPPHSKGTYYIWVRSSSETDLHLAPIILHWGMRGIHIY</sequence>
<reference evidence="3" key="1">
    <citation type="submission" date="2019-04" db="EMBL/GenBank/DDBJ databases">
        <title>Friends and foes A comparative genomics studyof 23 Aspergillus species from section Flavi.</title>
        <authorList>
            <consortium name="DOE Joint Genome Institute"/>
            <person name="Kjaerbolling I."/>
            <person name="Vesth T."/>
            <person name="Frisvad J.C."/>
            <person name="Nybo J.L."/>
            <person name="Theobald S."/>
            <person name="Kildgaard S."/>
            <person name="Isbrandt T."/>
            <person name="Kuo A."/>
            <person name="Sato A."/>
            <person name="Lyhne E.K."/>
            <person name="Kogle M.E."/>
            <person name="Wiebenga A."/>
            <person name="Kun R.S."/>
            <person name="Lubbers R.J."/>
            <person name="Makela M.R."/>
            <person name="Barry K."/>
            <person name="Chovatia M."/>
            <person name="Clum A."/>
            <person name="Daum C."/>
            <person name="Haridas S."/>
            <person name="He G."/>
            <person name="LaButti K."/>
            <person name="Lipzen A."/>
            <person name="Mondo S."/>
            <person name="Riley R."/>
            <person name="Salamov A."/>
            <person name="Simmons B.A."/>
            <person name="Magnuson J.K."/>
            <person name="Henrissat B."/>
            <person name="Mortensen U.H."/>
            <person name="Larsen T.O."/>
            <person name="Devries R.P."/>
            <person name="Grigoriev I.V."/>
            <person name="Machida M."/>
            <person name="Baker S.E."/>
            <person name="Andersen M.R."/>
        </authorList>
    </citation>
    <scope>NUCLEOTIDE SEQUENCE [LARGE SCALE GENOMIC DNA]</scope>
    <source>
        <strain evidence="3">CBS 130017</strain>
    </source>
</reference>
<gene>
    <name evidence="2" type="ORF">BDV39DRAFT_25439</name>
</gene>
<keyword evidence="1" id="KW-0812">Transmembrane</keyword>
<proteinExistence type="predicted"/>
<evidence type="ECO:0000256" key="1">
    <source>
        <dbReference type="SAM" id="Phobius"/>
    </source>
</evidence>
<evidence type="ECO:0000313" key="2">
    <source>
        <dbReference type="EMBL" id="KAE8321005.1"/>
    </source>
</evidence>
<name>A0A5N6WJG7_9EURO</name>
<keyword evidence="1" id="KW-1133">Transmembrane helix</keyword>
<dbReference type="Proteomes" id="UP000325945">
    <property type="component" value="Unassembled WGS sequence"/>
</dbReference>
<protein>
    <submittedName>
        <fullName evidence="2">Uncharacterized protein</fullName>
    </submittedName>
</protein>
<keyword evidence="3" id="KW-1185">Reference proteome</keyword>
<dbReference type="EMBL" id="ML741886">
    <property type="protein sequence ID" value="KAE8321005.1"/>
    <property type="molecule type" value="Genomic_DNA"/>
</dbReference>
<organism evidence="2 3">
    <name type="scientific">Aspergillus sergii</name>
    <dbReference type="NCBI Taxonomy" id="1034303"/>
    <lineage>
        <taxon>Eukaryota</taxon>
        <taxon>Fungi</taxon>
        <taxon>Dikarya</taxon>
        <taxon>Ascomycota</taxon>
        <taxon>Pezizomycotina</taxon>
        <taxon>Eurotiomycetes</taxon>
        <taxon>Eurotiomycetidae</taxon>
        <taxon>Eurotiales</taxon>
        <taxon>Aspergillaceae</taxon>
        <taxon>Aspergillus</taxon>
        <taxon>Aspergillus subgen. Circumdati</taxon>
    </lineage>
</organism>